<keyword evidence="1" id="KW-1133">Transmembrane helix</keyword>
<accession>M5TYJ4</accession>
<keyword evidence="1" id="KW-0812">Transmembrane</keyword>
<dbReference type="Proteomes" id="UP000011885">
    <property type="component" value="Unassembled WGS sequence"/>
</dbReference>
<protein>
    <submittedName>
        <fullName evidence="2">Putative membrane protein</fullName>
    </submittedName>
</protein>
<feature type="transmembrane region" description="Helical" evidence="1">
    <location>
        <begin position="62"/>
        <end position="84"/>
    </location>
</feature>
<keyword evidence="3" id="KW-1185">Reference proteome</keyword>
<evidence type="ECO:0000256" key="1">
    <source>
        <dbReference type="SAM" id="Phobius"/>
    </source>
</evidence>
<gene>
    <name evidence="2" type="ORF">RSSM_04447</name>
</gene>
<dbReference type="PATRIC" id="fig|1263870.3.peg.4708"/>
<proteinExistence type="predicted"/>
<dbReference type="AlphaFoldDB" id="M5TYJ4"/>
<feature type="transmembrane region" description="Helical" evidence="1">
    <location>
        <begin position="104"/>
        <end position="130"/>
    </location>
</feature>
<keyword evidence="1" id="KW-0472">Membrane</keyword>
<organism evidence="2 3">
    <name type="scientific">Rhodopirellula sallentina SM41</name>
    <dbReference type="NCBI Taxonomy" id="1263870"/>
    <lineage>
        <taxon>Bacteria</taxon>
        <taxon>Pseudomonadati</taxon>
        <taxon>Planctomycetota</taxon>
        <taxon>Planctomycetia</taxon>
        <taxon>Pirellulales</taxon>
        <taxon>Pirellulaceae</taxon>
        <taxon>Rhodopirellula</taxon>
    </lineage>
</organism>
<comment type="caution">
    <text evidence="2">The sequence shown here is derived from an EMBL/GenBank/DDBJ whole genome shotgun (WGS) entry which is preliminary data.</text>
</comment>
<feature type="transmembrane region" description="Helical" evidence="1">
    <location>
        <begin position="21"/>
        <end position="42"/>
    </location>
</feature>
<evidence type="ECO:0000313" key="3">
    <source>
        <dbReference type="Proteomes" id="UP000011885"/>
    </source>
</evidence>
<dbReference type="EMBL" id="ANOH01000300">
    <property type="protein sequence ID" value="EMI54109.1"/>
    <property type="molecule type" value="Genomic_DNA"/>
</dbReference>
<sequence length="134" mass="15071">MMRKGIRKHDETKPTPIRERVWWIAIAPSLWAIHFLACYLSAAIWCEKFSSERGNTTLHGLVALYSLIAIVGILCVAWVSYQTLRRGNHAVPYNFDDPAERTHFLSFTAFLLSVLSAIATIFTILAFVLVGGCD</sequence>
<reference evidence="2 3" key="1">
    <citation type="journal article" date="2013" name="Mar. Genomics">
        <title>Expression of sulfatases in Rhodopirellula baltica and the diversity of sulfatases in the genus Rhodopirellula.</title>
        <authorList>
            <person name="Wegner C.E."/>
            <person name="Richter-Heitmann T."/>
            <person name="Klindworth A."/>
            <person name="Klockow C."/>
            <person name="Richter M."/>
            <person name="Achstetter T."/>
            <person name="Glockner F.O."/>
            <person name="Harder J."/>
        </authorList>
    </citation>
    <scope>NUCLEOTIDE SEQUENCE [LARGE SCALE GENOMIC DNA]</scope>
    <source>
        <strain evidence="2 3">SM41</strain>
    </source>
</reference>
<evidence type="ECO:0000313" key="2">
    <source>
        <dbReference type="EMBL" id="EMI54109.1"/>
    </source>
</evidence>
<name>M5TYJ4_9BACT</name>